<keyword evidence="4" id="KW-1185">Reference proteome</keyword>
<name>A0ABT0HIE9_9BACT</name>
<feature type="chain" id="PRO_5047059020" evidence="1">
    <location>
        <begin position="29"/>
        <end position="891"/>
    </location>
</feature>
<evidence type="ECO:0000259" key="2">
    <source>
        <dbReference type="Pfam" id="PF18962"/>
    </source>
</evidence>
<comment type="caution">
    <text evidence="3">The sequence shown here is derived from an EMBL/GenBank/DDBJ whole genome shotgun (WGS) entry which is preliminary data.</text>
</comment>
<dbReference type="Proteomes" id="UP001202180">
    <property type="component" value="Unassembled WGS sequence"/>
</dbReference>
<dbReference type="EMBL" id="JALPRF010000001">
    <property type="protein sequence ID" value="MCK8491942.1"/>
    <property type="molecule type" value="Genomic_DNA"/>
</dbReference>
<dbReference type="Gene3D" id="3.40.390.10">
    <property type="entry name" value="Collagenase (Catalytic Domain)"/>
    <property type="match status" value="1"/>
</dbReference>
<sequence length="891" mass="97346">MRLGVTSVRVLAIGTALVGSLLANSAEAQQTPKGSGVYEQFVRKLRIDHAAPKTICYKSEQNAFTQIAPPEAFLRARQNPNLRKAATATFLVTYNGFTPEAQKAFQYAVDIWSTLISSPVPIRIQANWVSQSRGVLGSAGPAEIRAGFELDSGGAQKAYGLYPIALAEKIARRELNSPTVPDIKADFNQNNNWYYGIDQRTPAGQSDLVTVVLHEIGHGLGFIGYFGSEGTSGTYLTSPYSSVFDHFIETNQGQRLVAETTTFPDNSIQLFRQLTGDNLFLNGPILRKKTGTRAKLYAPSVFDRGSSLYHLDETNYARSDINSLMTPKIANAEAIHSPGPLVLSFLEDIEWKTTSLLHKKLASTEDDKDAVFRVTVVSDTLLTPGSVRLLYRKSAPTATDTAFTAITPTLVAGSTSTYTYTMPANVAKGDIWYYFRVQDASGRTFTNPGKLPNNVQDLHNVRFGPDNVPPTIAYSPTKNFIFNPAVADSLPVNAGISDDRSVAYVNTNIDSVYIDYQVNGVNQPKLPLVLGAFTVDGTPYDSIYSNRIVFPANSLKAGDKITYRIVARDASRAKNQTVSPKTGFYELTVVAPKAPVDRYVNTFQDASAAADFAGYRFGIATPSGFADPAVHSEHPYQNGSDFKAQSNYEYVLLAPVRIKTNPDSAVMRFDEIVLVEPSDAGSEFGKSGFYDYVVVEGSSDNGRTWKPFLTGYNSNNQYDWYAAYNNNLVKGATAQETNSATVGTPALYKRHEFSLVSNGNFKANDQVLIRFRLFADQLAHGWGWAIDNLQIQVPAPPVLANEPISAGTFSVYPNPISSGSVQLEAELIKPVSEVGLSITGATGQMLRQLRLKVSGRKLSEQVDMSQLPTGIYFLKLQTGESVLTQKVIIAR</sequence>
<evidence type="ECO:0000256" key="1">
    <source>
        <dbReference type="SAM" id="SignalP"/>
    </source>
</evidence>
<protein>
    <submittedName>
        <fullName evidence="3">T9SS type A sorting domain-containing protein</fullName>
    </submittedName>
</protein>
<dbReference type="NCBIfam" id="TIGR04183">
    <property type="entry name" value="Por_Secre_tail"/>
    <property type="match status" value="1"/>
</dbReference>
<reference evidence="3 4" key="1">
    <citation type="submission" date="2022-04" db="EMBL/GenBank/DDBJ databases">
        <title>Spirosoma sp. strain RP8 genome sequencing and assembly.</title>
        <authorList>
            <person name="Jung Y."/>
        </authorList>
    </citation>
    <scope>NUCLEOTIDE SEQUENCE [LARGE SCALE GENOMIC DNA]</scope>
    <source>
        <strain evidence="3 4">RP8</strain>
    </source>
</reference>
<evidence type="ECO:0000313" key="4">
    <source>
        <dbReference type="Proteomes" id="UP001202180"/>
    </source>
</evidence>
<gene>
    <name evidence="3" type="ORF">M0L20_08780</name>
</gene>
<organism evidence="3 4">
    <name type="scientific">Spirosoma liriopis</name>
    <dbReference type="NCBI Taxonomy" id="2937440"/>
    <lineage>
        <taxon>Bacteria</taxon>
        <taxon>Pseudomonadati</taxon>
        <taxon>Bacteroidota</taxon>
        <taxon>Cytophagia</taxon>
        <taxon>Cytophagales</taxon>
        <taxon>Cytophagaceae</taxon>
        <taxon>Spirosoma</taxon>
    </lineage>
</organism>
<feature type="domain" description="Secretion system C-terminal sorting" evidence="2">
    <location>
        <begin position="811"/>
        <end position="889"/>
    </location>
</feature>
<feature type="signal peptide" evidence="1">
    <location>
        <begin position="1"/>
        <end position="28"/>
    </location>
</feature>
<proteinExistence type="predicted"/>
<keyword evidence="1" id="KW-0732">Signal</keyword>
<dbReference type="Pfam" id="PF18962">
    <property type="entry name" value="Por_Secre_tail"/>
    <property type="match status" value="1"/>
</dbReference>
<dbReference type="InterPro" id="IPR024079">
    <property type="entry name" value="MetalloPept_cat_dom_sf"/>
</dbReference>
<dbReference type="RefSeq" id="WP_248476534.1">
    <property type="nucleotide sequence ID" value="NZ_JALPRF010000001.1"/>
</dbReference>
<dbReference type="InterPro" id="IPR026444">
    <property type="entry name" value="Secre_tail"/>
</dbReference>
<dbReference type="SUPFAM" id="SSF55486">
    <property type="entry name" value="Metalloproteases ('zincins'), catalytic domain"/>
    <property type="match status" value="1"/>
</dbReference>
<accession>A0ABT0HIE9</accession>
<evidence type="ECO:0000313" key="3">
    <source>
        <dbReference type="EMBL" id="MCK8491942.1"/>
    </source>
</evidence>